<evidence type="ECO:0000256" key="5">
    <source>
        <dbReference type="ARBA" id="ARBA00023125"/>
    </source>
</evidence>
<protein>
    <recommendedName>
        <fullName evidence="7">DarT domain-containing protein</fullName>
    </recommendedName>
</protein>
<comment type="caution">
    <text evidence="6">Lacks conserved residue(s) required for the propagation of feature annotation.</text>
</comment>
<gene>
    <name evidence="8" type="ORF">B1202_10695</name>
</gene>
<evidence type="ECO:0000256" key="6">
    <source>
        <dbReference type="PROSITE-ProRule" id="PRU01362"/>
    </source>
</evidence>
<dbReference type="GO" id="GO:0003677">
    <property type="term" value="F:DNA binding"/>
    <property type="evidence" value="ECO:0007669"/>
    <property type="project" value="UniProtKB-UniRule"/>
</dbReference>
<dbReference type="InterPro" id="IPR029494">
    <property type="entry name" value="DarT"/>
</dbReference>
<evidence type="ECO:0000256" key="2">
    <source>
        <dbReference type="ARBA" id="ARBA00022676"/>
    </source>
</evidence>
<keyword evidence="9" id="KW-1185">Reference proteome</keyword>
<feature type="active site" description="Proton acceptor" evidence="6">
    <location>
        <position position="48"/>
    </location>
</feature>
<keyword evidence="4 6" id="KW-0548">Nucleotidyltransferase</keyword>
<dbReference type="Proteomes" id="UP000191160">
    <property type="component" value="Unassembled WGS sequence"/>
</dbReference>
<sequence length="189" mass="21346">MTSIKDQKFIYHLTDIDNLPSILSRGLQPRSNLTSFADVADHEIIGSREKANLQNYVPFHFFARSPFDGAVQQSNPAKIFILIAIHRSLAEANNWSIIPKHPLSLAKVELLNYIDGIAAIDWDAMDKRDYSDNHSRNVCMAECLSPTVVSAHSFFSIYVKDQKSAIRVTKMLQAKSIDCHVNINPKMFV</sequence>
<accession>A0A1T1GWK9</accession>
<dbReference type="GO" id="GO:0016757">
    <property type="term" value="F:glycosyltransferase activity"/>
    <property type="evidence" value="ECO:0007669"/>
    <property type="project" value="UniProtKB-UniRule"/>
</dbReference>
<comment type="similarity">
    <text evidence="6">Belongs to the DarT ADP-ribosyltransferase family.</text>
</comment>
<evidence type="ECO:0000313" key="8">
    <source>
        <dbReference type="EMBL" id="OOV81996.1"/>
    </source>
</evidence>
<feature type="binding site" evidence="6">
    <location>
        <begin position="12"/>
        <end position="14"/>
    </location>
    <ligand>
        <name>NAD(+)</name>
        <dbReference type="ChEBI" id="CHEBI:57540"/>
    </ligand>
</feature>
<dbReference type="PROSITE" id="PS52018">
    <property type="entry name" value="DART"/>
    <property type="match status" value="1"/>
</dbReference>
<proteinExistence type="inferred from homology"/>
<keyword evidence="3 6" id="KW-0808">Transferase</keyword>
<keyword evidence="5 6" id="KW-0238">DNA-binding</keyword>
<dbReference type="EMBL" id="MVKX01000006">
    <property type="protein sequence ID" value="OOV81996.1"/>
    <property type="molecule type" value="Genomic_DNA"/>
</dbReference>
<keyword evidence="2 6" id="KW-0328">Glycosyltransferase</keyword>
<reference evidence="8 9" key="1">
    <citation type="submission" date="2017-02" db="EMBL/GenBank/DDBJ databases">
        <title>Acinetobacter sp. ANC 4945, whole genome shotgun sequencing project.</title>
        <authorList>
            <person name="Radolfova-Krizova L."/>
            <person name="Al Atrouni A."/>
            <person name="Nemec A."/>
        </authorList>
    </citation>
    <scope>NUCLEOTIDE SEQUENCE [LARGE SCALE GENOMIC DNA]</scope>
    <source>
        <strain evidence="8 9">ANC 4945</strain>
    </source>
</reference>
<feature type="domain" description="DarT" evidence="7">
    <location>
        <begin position="8"/>
        <end position="189"/>
    </location>
</feature>
<evidence type="ECO:0000256" key="4">
    <source>
        <dbReference type="ARBA" id="ARBA00022695"/>
    </source>
</evidence>
<comment type="caution">
    <text evidence="8">The sequence shown here is derived from an EMBL/GenBank/DDBJ whole genome shotgun (WGS) entry which is preliminary data.</text>
</comment>
<keyword evidence="1 6" id="KW-1277">Toxin-antitoxin system</keyword>
<dbReference type="GO" id="GO:0016779">
    <property type="term" value="F:nucleotidyltransferase activity"/>
    <property type="evidence" value="ECO:0007669"/>
    <property type="project" value="UniProtKB-UniRule"/>
</dbReference>
<organism evidence="8 9">
    <name type="scientific">Acinetobacter amyesii</name>
    <dbReference type="NCBI Taxonomy" id="2942470"/>
    <lineage>
        <taxon>Bacteria</taxon>
        <taxon>Pseudomonadati</taxon>
        <taxon>Pseudomonadota</taxon>
        <taxon>Gammaproteobacteria</taxon>
        <taxon>Moraxellales</taxon>
        <taxon>Moraxellaceae</taxon>
        <taxon>Acinetobacter</taxon>
    </lineage>
</organism>
<comment type="catalytic activity">
    <reaction evidence="6">
        <text>a thymidine in DNA + NAD(+) = an N-(ADP-alpha-D-ribosyl)-thymidine in DNA + nicotinamide + H(+)</text>
        <dbReference type="Rhea" id="RHEA:71651"/>
        <dbReference type="Rhea" id="RHEA-COMP:13556"/>
        <dbReference type="Rhea" id="RHEA-COMP:18051"/>
        <dbReference type="ChEBI" id="CHEBI:15378"/>
        <dbReference type="ChEBI" id="CHEBI:17154"/>
        <dbReference type="ChEBI" id="CHEBI:57540"/>
        <dbReference type="ChEBI" id="CHEBI:137386"/>
        <dbReference type="ChEBI" id="CHEBI:191199"/>
    </reaction>
</comment>
<evidence type="ECO:0000259" key="7">
    <source>
        <dbReference type="PROSITE" id="PS52018"/>
    </source>
</evidence>
<feature type="active site" evidence="6">
    <location>
        <position position="142"/>
    </location>
</feature>
<evidence type="ECO:0000256" key="3">
    <source>
        <dbReference type="ARBA" id="ARBA00022679"/>
    </source>
</evidence>
<dbReference type="RefSeq" id="WP_078190671.1">
    <property type="nucleotide sequence ID" value="NZ_JAMCOZ010000006.1"/>
</dbReference>
<evidence type="ECO:0000313" key="9">
    <source>
        <dbReference type="Proteomes" id="UP000191160"/>
    </source>
</evidence>
<dbReference type="Pfam" id="PF14487">
    <property type="entry name" value="DarT"/>
    <property type="match status" value="1"/>
</dbReference>
<feature type="binding site" evidence="6">
    <location>
        <position position="48"/>
    </location>
    <ligand>
        <name>NAD(+)</name>
        <dbReference type="ChEBI" id="CHEBI:57540"/>
    </ligand>
</feature>
<dbReference type="AlphaFoldDB" id="A0A1T1GWK9"/>
<name>A0A1T1GWK9_9GAMM</name>
<evidence type="ECO:0000256" key="1">
    <source>
        <dbReference type="ARBA" id="ARBA00022649"/>
    </source>
</evidence>